<proteinExistence type="predicted"/>
<evidence type="ECO:0000313" key="1">
    <source>
        <dbReference type="EMBL" id="GBN47741.1"/>
    </source>
</evidence>
<dbReference type="Proteomes" id="UP000499080">
    <property type="component" value="Unassembled WGS sequence"/>
</dbReference>
<name>A0A4Y2P8X2_ARAVE</name>
<gene>
    <name evidence="1" type="ORF">AVEN_238576_1</name>
</gene>
<comment type="caution">
    <text evidence="1">The sequence shown here is derived from an EMBL/GenBank/DDBJ whole genome shotgun (WGS) entry which is preliminary data.</text>
</comment>
<reference evidence="1 2" key="1">
    <citation type="journal article" date="2019" name="Sci. Rep.">
        <title>Orb-weaving spider Araneus ventricosus genome elucidates the spidroin gene catalogue.</title>
        <authorList>
            <person name="Kono N."/>
            <person name="Nakamura H."/>
            <person name="Ohtoshi R."/>
            <person name="Moran D.A.P."/>
            <person name="Shinohara A."/>
            <person name="Yoshida Y."/>
            <person name="Fujiwara M."/>
            <person name="Mori M."/>
            <person name="Tomita M."/>
            <person name="Arakawa K."/>
        </authorList>
    </citation>
    <scope>NUCLEOTIDE SEQUENCE [LARGE SCALE GENOMIC DNA]</scope>
</reference>
<dbReference type="AlphaFoldDB" id="A0A4Y2P8X2"/>
<protein>
    <submittedName>
        <fullName evidence="1">Uncharacterized protein</fullName>
    </submittedName>
</protein>
<sequence length="95" mass="10573">MFIIKFTYNGAGVSVLNSQAHESGVQSAVQTKRLVELIINEQFPPDYGRSPFALSRGSYAAVINTIRESGRDLYLRVRFPVRCRSTASAHRLPTS</sequence>
<dbReference type="EMBL" id="BGPR01010735">
    <property type="protein sequence ID" value="GBN47741.1"/>
    <property type="molecule type" value="Genomic_DNA"/>
</dbReference>
<keyword evidence="2" id="KW-1185">Reference proteome</keyword>
<evidence type="ECO:0000313" key="2">
    <source>
        <dbReference type="Proteomes" id="UP000499080"/>
    </source>
</evidence>
<organism evidence="1 2">
    <name type="scientific">Araneus ventricosus</name>
    <name type="common">Orbweaver spider</name>
    <name type="synonym">Epeira ventricosa</name>
    <dbReference type="NCBI Taxonomy" id="182803"/>
    <lineage>
        <taxon>Eukaryota</taxon>
        <taxon>Metazoa</taxon>
        <taxon>Ecdysozoa</taxon>
        <taxon>Arthropoda</taxon>
        <taxon>Chelicerata</taxon>
        <taxon>Arachnida</taxon>
        <taxon>Araneae</taxon>
        <taxon>Araneomorphae</taxon>
        <taxon>Entelegynae</taxon>
        <taxon>Araneoidea</taxon>
        <taxon>Araneidae</taxon>
        <taxon>Araneus</taxon>
    </lineage>
</organism>
<accession>A0A4Y2P8X2</accession>